<keyword evidence="2" id="KW-1133">Transmembrane helix</keyword>
<evidence type="ECO:0000313" key="3">
    <source>
        <dbReference type="Ensembl" id="ENSCSAVP00000014199.1"/>
    </source>
</evidence>
<feature type="transmembrane region" description="Helical" evidence="2">
    <location>
        <begin position="465"/>
        <end position="486"/>
    </location>
</feature>
<protein>
    <submittedName>
        <fullName evidence="3">Uncharacterized protein</fullName>
    </submittedName>
</protein>
<dbReference type="PANTHER" id="PTHR12625">
    <property type="entry name" value="LIPOCALIN-1 INTERACTING MEMBRANE RECEPTOR LIMR"/>
    <property type="match status" value="1"/>
</dbReference>
<dbReference type="OMA" id="PLIYSCV"/>
<evidence type="ECO:0000313" key="4">
    <source>
        <dbReference type="Proteomes" id="UP000007875"/>
    </source>
</evidence>
<feature type="transmembrane region" description="Helical" evidence="2">
    <location>
        <begin position="77"/>
        <end position="101"/>
    </location>
</feature>
<feature type="transmembrane region" description="Helical" evidence="2">
    <location>
        <begin position="210"/>
        <end position="236"/>
    </location>
</feature>
<dbReference type="Pfam" id="PF04791">
    <property type="entry name" value="LMBR1"/>
    <property type="match status" value="2"/>
</dbReference>
<evidence type="ECO:0000256" key="1">
    <source>
        <dbReference type="ARBA" id="ARBA00010487"/>
    </source>
</evidence>
<keyword evidence="2" id="KW-0472">Membrane</keyword>
<dbReference type="eggNOG" id="KOG3722">
    <property type="taxonomic scope" value="Eukaryota"/>
</dbReference>
<dbReference type="Proteomes" id="UP000007875">
    <property type="component" value="Unassembled WGS sequence"/>
</dbReference>
<organism evidence="3 4">
    <name type="scientific">Ciona savignyi</name>
    <name type="common">Pacific transparent sea squirt</name>
    <dbReference type="NCBI Taxonomy" id="51511"/>
    <lineage>
        <taxon>Eukaryota</taxon>
        <taxon>Metazoa</taxon>
        <taxon>Chordata</taxon>
        <taxon>Tunicata</taxon>
        <taxon>Ascidiacea</taxon>
        <taxon>Phlebobranchia</taxon>
        <taxon>Cionidae</taxon>
        <taxon>Ciona</taxon>
    </lineage>
</organism>
<keyword evidence="4" id="KW-1185">Reference proteome</keyword>
<dbReference type="GO" id="GO:0007165">
    <property type="term" value="P:signal transduction"/>
    <property type="evidence" value="ECO:0007669"/>
    <property type="project" value="TreeGrafter"/>
</dbReference>
<dbReference type="InParanoid" id="H2Z9D4"/>
<feature type="transmembrane region" description="Helical" evidence="2">
    <location>
        <begin position="314"/>
        <end position="339"/>
    </location>
</feature>
<dbReference type="GeneTree" id="ENSGT00390000007809"/>
<accession>H2Z9D4</accession>
<evidence type="ECO:0000256" key="2">
    <source>
        <dbReference type="SAM" id="Phobius"/>
    </source>
</evidence>
<comment type="similarity">
    <text evidence="1">Belongs to the LIMR family.</text>
</comment>
<dbReference type="FunCoup" id="H2Z9D4">
    <property type="interactions" value="52"/>
</dbReference>
<keyword evidence="2" id="KW-0812">Transmembrane</keyword>
<feature type="transmembrane region" description="Helical" evidence="2">
    <location>
        <begin position="36"/>
        <end position="56"/>
    </location>
</feature>
<dbReference type="InterPro" id="IPR006876">
    <property type="entry name" value="LMBR1-like_membr_prot"/>
</dbReference>
<proteinExistence type="inferred from homology"/>
<dbReference type="STRING" id="51511.ENSCSAVP00000014199"/>
<dbReference type="PANTHER" id="PTHR12625:SF0">
    <property type="entry name" value="PROTEIN LILIPOD"/>
    <property type="match status" value="1"/>
</dbReference>
<dbReference type="GO" id="GO:0004888">
    <property type="term" value="F:transmembrane signaling receptor activity"/>
    <property type="evidence" value="ECO:0007669"/>
    <property type="project" value="TreeGrafter"/>
</dbReference>
<dbReference type="Ensembl" id="ENSCSAVT00000014364.1">
    <property type="protein sequence ID" value="ENSCSAVP00000014199.1"/>
    <property type="gene ID" value="ENSCSAVG00000008331.1"/>
</dbReference>
<name>H2Z9D4_CIOSA</name>
<dbReference type="PRINTS" id="PR01692">
    <property type="entry name" value="LIPOCALINIMR"/>
</dbReference>
<feature type="transmembrane region" description="Helical" evidence="2">
    <location>
        <begin position="126"/>
        <end position="148"/>
    </location>
</feature>
<dbReference type="GO" id="GO:0005886">
    <property type="term" value="C:plasma membrane"/>
    <property type="evidence" value="ECO:0007669"/>
    <property type="project" value="TreeGrafter"/>
</dbReference>
<dbReference type="HOGENOM" id="CLU_029445_1_0_1"/>
<reference evidence="3" key="2">
    <citation type="submission" date="2025-08" db="UniProtKB">
        <authorList>
            <consortium name="Ensembl"/>
        </authorList>
    </citation>
    <scope>IDENTIFICATION</scope>
</reference>
<dbReference type="AlphaFoldDB" id="H2Z9D4"/>
<feature type="transmembrane region" description="Helical" evidence="2">
    <location>
        <begin position="432"/>
        <end position="453"/>
    </location>
</feature>
<reference evidence="4" key="1">
    <citation type="submission" date="2003-08" db="EMBL/GenBank/DDBJ databases">
        <authorList>
            <person name="Birren B."/>
            <person name="Nusbaum C."/>
            <person name="Abebe A."/>
            <person name="Abouelleil A."/>
            <person name="Adekoya E."/>
            <person name="Ait-zahra M."/>
            <person name="Allen N."/>
            <person name="Allen T."/>
            <person name="An P."/>
            <person name="Anderson M."/>
            <person name="Anderson S."/>
            <person name="Arachchi H."/>
            <person name="Armbruster J."/>
            <person name="Bachantsang P."/>
            <person name="Baldwin J."/>
            <person name="Barry A."/>
            <person name="Bayul T."/>
            <person name="Blitshsteyn B."/>
            <person name="Bloom T."/>
            <person name="Blye J."/>
            <person name="Boguslavskiy L."/>
            <person name="Borowsky M."/>
            <person name="Boukhgalter B."/>
            <person name="Brunache A."/>
            <person name="Butler J."/>
            <person name="Calixte N."/>
            <person name="Calvo S."/>
            <person name="Camarata J."/>
            <person name="Campo K."/>
            <person name="Chang J."/>
            <person name="Cheshatsang Y."/>
            <person name="Citroen M."/>
            <person name="Collymore A."/>
            <person name="Considine T."/>
            <person name="Cook A."/>
            <person name="Cooke P."/>
            <person name="Corum B."/>
            <person name="Cuomo C."/>
            <person name="David R."/>
            <person name="Dawoe T."/>
            <person name="Degray S."/>
            <person name="Dodge S."/>
            <person name="Dooley K."/>
            <person name="Dorje P."/>
            <person name="Dorjee K."/>
            <person name="Dorris L."/>
            <person name="Duffey N."/>
            <person name="Dupes A."/>
            <person name="Elkins T."/>
            <person name="Engels R."/>
            <person name="Erickson J."/>
            <person name="Farina A."/>
            <person name="Faro S."/>
            <person name="Ferreira P."/>
            <person name="Fischer H."/>
            <person name="Fitzgerald M."/>
            <person name="Foley K."/>
            <person name="Gage D."/>
            <person name="Galagan J."/>
            <person name="Gearin G."/>
            <person name="Gnerre S."/>
            <person name="Gnirke A."/>
            <person name="Goyette A."/>
            <person name="Graham J."/>
            <person name="Grandbois E."/>
            <person name="Gyaltsen K."/>
            <person name="Hafez N."/>
            <person name="Hagopian D."/>
            <person name="Hagos B."/>
            <person name="Hall J."/>
            <person name="Hatcher B."/>
            <person name="Heller A."/>
            <person name="Higgins H."/>
            <person name="Honan T."/>
            <person name="Horn A."/>
            <person name="Houde N."/>
            <person name="Hughes L."/>
            <person name="Hulme W."/>
            <person name="Husby E."/>
            <person name="Iliev I."/>
            <person name="Jaffe D."/>
            <person name="Jones C."/>
            <person name="Kamal M."/>
            <person name="Kamat A."/>
            <person name="Kamvysselis M."/>
            <person name="Karlsson E."/>
            <person name="Kells C."/>
            <person name="Kieu A."/>
            <person name="Kisner P."/>
            <person name="Kodira C."/>
            <person name="Kulbokas E."/>
            <person name="Labutti K."/>
            <person name="Lama D."/>
            <person name="Landers T."/>
            <person name="Leger J."/>
            <person name="Levine S."/>
            <person name="Lewis D."/>
            <person name="Lewis T."/>
            <person name="Lindblad-toh K."/>
            <person name="Liu X."/>
            <person name="Lokyitsang T."/>
            <person name="Lokyitsang Y."/>
            <person name="Lucien O."/>
            <person name="Lui A."/>
            <person name="Ma L.J."/>
            <person name="Mabbitt R."/>
            <person name="Macdonald J."/>
            <person name="Maclean C."/>
            <person name="Major J."/>
            <person name="Manning J."/>
            <person name="Marabella R."/>
            <person name="Maru K."/>
            <person name="Matthews C."/>
            <person name="Mauceli E."/>
            <person name="Mccarthy M."/>
            <person name="Mcdonough S."/>
            <person name="Mcghee T."/>
            <person name="Meldrim J."/>
            <person name="Meneus L."/>
            <person name="Mesirov J."/>
            <person name="Mihalev A."/>
            <person name="Mihova T."/>
            <person name="Mikkelsen T."/>
            <person name="Mlenga V."/>
            <person name="Moru K."/>
            <person name="Mozes J."/>
            <person name="Mulrain L."/>
            <person name="Munson G."/>
            <person name="Naylor J."/>
            <person name="Newes C."/>
            <person name="Nguyen C."/>
            <person name="Nguyen N."/>
            <person name="Nguyen T."/>
            <person name="Nicol R."/>
            <person name="Nielsen C."/>
            <person name="Nizzari M."/>
            <person name="Norbu C."/>
            <person name="Norbu N."/>
            <person name="O'donnell P."/>
            <person name="Okoawo O."/>
            <person name="O'leary S."/>
            <person name="Omotosho B."/>
            <person name="O'neill K."/>
            <person name="Osman S."/>
            <person name="Parker S."/>
            <person name="Perrin D."/>
            <person name="Phunkhang P."/>
            <person name="Piqani B."/>
            <person name="Purcell S."/>
            <person name="Rachupka T."/>
            <person name="Ramasamy U."/>
            <person name="Rameau R."/>
            <person name="Ray V."/>
            <person name="Raymond C."/>
            <person name="Retta R."/>
            <person name="Richardson S."/>
            <person name="Rise C."/>
            <person name="Rodriguez J."/>
            <person name="Rogers J."/>
            <person name="Rogov P."/>
            <person name="Rutman M."/>
            <person name="Schupbach R."/>
            <person name="Seaman C."/>
            <person name="Settipalli S."/>
            <person name="Sharpe T."/>
            <person name="Sheridan J."/>
            <person name="Sherpa N."/>
            <person name="Shi J."/>
            <person name="Smirnov S."/>
            <person name="Smith C."/>
            <person name="Sougnez C."/>
            <person name="Spencer B."/>
            <person name="Stalker J."/>
            <person name="Stange-thomann N."/>
            <person name="Stavropoulos S."/>
            <person name="Stetson K."/>
            <person name="Stone C."/>
            <person name="Stone S."/>
            <person name="Stubbs M."/>
            <person name="Talamas J."/>
            <person name="Tchuinga P."/>
            <person name="Tenzing P."/>
            <person name="Tesfaye S."/>
            <person name="Theodore J."/>
            <person name="Thoulutsang Y."/>
            <person name="Topham K."/>
            <person name="Towey S."/>
            <person name="Tsamla T."/>
            <person name="Tsomo N."/>
            <person name="Vallee D."/>
            <person name="Vassiliev H."/>
            <person name="Venkataraman V."/>
            <person name="Vinson J."/>
            <person name="Vo A."/>
            <person name="Wade C."/>
            <person name="Wang S."/>
            <person name="Wangchuk T."/>
            <person name="Wangdi T."/>
            <person name="Whittaker C."/>
            <person name="Wilkinson J."/>
            <person name="Wu Y."/>
            <person name="Wyman D."/>
            <person name="Yadav S."/>
            <person name="Yang S."/>
            <person name="Yang X."/>
            <person name="Yeager S."/>
            <person name="Yee E."/>
            <person name="Young G."/>
            <person name="Zainoun J."/>
            <person name="Zembeck L."/>
            <person name="Zimmer A."/>
            <person name="Zody M."/>
            <person name="Lander E."/>
        </authorList>
    </citation>
    <scope>NUCLEOTIDE SEQUENCE [LARGE SCALE GENOMIC DNA]</scope>
</reference>
<sequence length="631" mass="72078">MFEWVTSFGSSQEVVENQKSIEEIEEEFNNVIRENIIVLLTFIILYMISYLIIVRFHHKKERDGLYGGDEDAKAFRISFYLCTFSLAVSLSSILMLPMSMISNEVVHLYPESYWVQWLNGALIHTFWQWTFVLSNASLFALLPFSYFFTESEGFSGQKRGLMSRVYETITVLVLLAVLVLGMAVLALAFFDHDNSALEILMTVSGYCVHYLYSFLLCLCTMLIVVTCAPLGFTTIFDAVGHLLVKPKIFENNDNRIAAEKFEEESLQRKLKSESYISKLSVQERQDLRKDFEATRKSRLKLERRKRASALERNVGYPLAMILLLALTGLALCMVSFHILKLVFVGDEELHPSTSREDFGKDYRNIYRPSTCAKAKKEEKNKEKVYWWWQFWTTTEAMPVENPESSETQHLHALGAISLSPFGIFGTVVEVSIVLYLMLASVVGLYNLPVFRLIKPQQFNTTITKIILNCLLVQLLSSSLPVLSRVLGITIFELQGNYGKFSWLGNFYIIFGCNVGFAAVTALCLVNKFTLKMRRELYKALRFRSVGMTPNIKRPRQSDEGVSPTAQTPTLDVTKYEDCRQSNDTKTLHDTHGVLEKRLIELDNTMRSPTSTSKLTPRTFLGHSTLNAVVHR</sequence>
<reference evidence="3" key="3">
    <citation type="submission" date="2025-09" db="UniProtKB">
        <authorList>
            <consortium name="Ensembl"/>
        </authorList>
    </citation>
    <scope>IDENTIFICATION</scope>
</reference>
<feature type="transmembrane region" description="Helical" evidence="2">
    <location>
        <begin position="506"/>
        <end position="525"/>
    </location>
</feature>
<dbReference type="InterPro" id="IPR008075">
    <property type="entry name" value="LIMR"/>
</dbReference>
<feature type="transmembrane region" description="Helical" evidence="2">
    <location>
        <begin position="169"/>
        <end position="190"/>
    </location>
</feature>